<protein>
    <submittedName>
        <fullName evidence="2">Uncharacterized protein</fullName>
    </submittedName>
</protein>
<evidence type="ECO:0000313" key="2">
    <source>
        <dbReference type="EMBL" id="PRY28061.1"/>
    </source>
</evidence>
<feature type="transmembrane region" description="Helical" evidence="1">
    <location>
        <begin position="48"/>
        <end position="64"/>
    </location>
</feature>
<dbReference type="Proteomes" id="UP000239209">
    <property type="component" value="Unassembled WGS sequence"/>
</dbReference>
<dbReference type="OrthoDB" id="3405526at2"/>
<feature type="transmembrane region" description="Helical" evidence="1">
    <location>
        <begin position="21"/>
        <end position="42"/>
    </location>
</feature>
<organism evidence="2 3">
    <name type="scientific">Pseudosporangium ferrugineum</name>
    <dbReference type="NCBI Taxonomy" id="439699"/>
    <lineage>
        <taxon>Bacteria</taxon>
        <taxon>Bacillati</taxon>
        <taxon>Actinomycetota</taxon>
        <taxon>Actinomycetes</taxon>
        <taxon>Micromonosporales</taxon>
        <taxon>Micromonosporaceae</taxon>
        <taxon>Pseudosporangium</taxon>
    </lineage>
</organism>
<feature type="transmembrane region" description="Helical" evidence="1">
    <location>
        <begin position="161"/>
        <end position="184"/>
    </location>
</feature>
<accession>A0A2T0S3Q6</accession>
<keyword evidence="1" id="KW-0812">Transmembrane</keyword>
<feature type="transmembrane region" description="Helical" evidence="1">
    <location>
        <begin position="95"/>
        <end position="120"/>
    </location>
</feature>
<reference evidence="2 3" key="1">
    <citation type="submission" date="2018-03" db="EMBL/GenBank/DDBJ databases">
        <title>Genomic Encyclopedia of Archaeal and Bacterial Type Strains, Phase II (KMG-II): from individual species to whole genera.</title>
        <authorList>
            <person name="Goeker M."/>
        </authorList>
    </citation>
    <scope>NUCLEOTIDE SEQUENCE [LARGE SCALE GENOMIC DNA]</scope>
    <source>
        <strain evidence="2 3">DSM 45348</strain>
    </source>
</reference>
<feature type="transmembrane region" description="Helical" evidence="1">
    <location>
        <begin position="71"/>
        <end position="89"/>
    </location>
</feature>
<keyword evidence="1" id="KW-1133">Transmembrane helix</keyword>
<dbReference type="EMBL" id="PVZG01000009">
    <property type="protein sequence ID" value="PRY28061.1"/>
    <property type="molecule type" value="Genomic_DNA"/>
</dbReference>
<feature type="transmembrane region" description="Helical" evidence="1">
    <location>
        <begin position="132"/>
        <end position="155"/>
    </location>
</feature>
<keyword evidence="3" id="KW-1185">Reference proteome</keyword>
<evidence type="ECO:0000313" key="3">
    <source>
        <dbReference type="Proteomes" id="UP000239209"/>
    </source>
</evidence>
<evidence type="ECO:0000256" key="1">
    <source>
        <dbReference type="SAM" id="Phobius"/>
    </source>
</evidence>
<sequence length="187" mass="19399">MLNGIAGRIDRTRTAVARATLLPLLVRAGIGLAFLAAMLVAWPATLVVSRYVVLLAVAAVYPAFAPRGRGVTLTVLAVVGGWIVDTTWYDARIALWRLLVIATMLYAGHSLAALAAVLPYDALVNPDVISSWLVRAGVVILGSAVLTVVALGLTAELAGGAFVLATLVGLAAAVGVTLLLARLLRRP</sequence>
<proteinExistence type="predicted"/>
<gene>
    <name evidence="2" type="ORF">CLV70_109218</name>
</gene>
<comment type="caution">
    <text evidence="2">The sequence shown here is derived from an EMBL/GenBank/DDBJ whole genome shotgun (WGS) entry which is preliminary data.</text>
</comment>
<dbReference type="AlphaFoldDB" id="A0A2T0S3Q6"/>
<dbReference type="RefSeq" id="WP_106128153.1">
    <property type="nucleotide sequence ID" value="NZ_PVZG01000009.1"/>
</dbReference>
<keyword evidence="1" id="KW-0472">Membrane</keyword>
<name>A0A2T0S3Q6_9ACTN</name>